<evidence type="ECO:0000256" key="1">
    <source>
        <dbReference type="SAM" id="MobiDB-lite"/>
    </source>
</evidence>
<evidence type="ECO:0000313" key="2">
    <source>
        <dbReference type="EMBL" id="QQO41536.1"/>
    </source>
</evidence>
<keyword evidence="3" id="KW-1185">Reference proteome</keyword>
<reference evidence="2 3" key="1">
    <citation type="submission" date="2020-12" db="EMBL/GenBank/DDBJ databases">
        <authorList>
            <person name="Rathor N."/>
            <person name="Chaudhry R."/>
        </authorList>
    </citation>
    <scope>NUCLEOTIDE SEQUENCE [LARGE SCALE GENOMIC DNA]</scope>
</reference>
<sequence>MQMHAQQGGSAAKASTSHFRGTTNIEEYIRDMASRGFSRRAVSKALGMQSRKFKELLELLPEMDWVPPCQSWDRLRADQEKKGRKCPMTEGRLRSIVAARRAARAKHTRYTAFGVTATLPELVSQFGQVTAATVRMRLAKGMPLEQALASVRSDPCGRKIADSHPWKQEAHRGAINHLERQTAAMQERVQGERLDRAASPLNQEVPPCAEH</sequence>
<dbReference type="EMBL" id="MW390886">
    <property type="protein sequence ID" value="QQO41536.1"/>
    <property type="molecule type" value="Genomic_DNA"/>
</dbReference>
<proteinExistence type="predicted"/>
<accession>A0A7T8C714</accession>
<gene>
    <name evidence="2" type="ORF">AIIMSPaB1_049</name>
</gene>
<evidence type="ECO:0000313" key="3">
    <source>
        <dbReference type="Proteomes" id="UP000596108"/>
    </source>
</evidence>
<organism evidence="2 3">
    <name type="scientific">Pseudomonas phage AIIMS-Pa-B1</name>
    <dbReference type="NCBI Taxonomy" id="2801525"/>
    <lineage>
        <taxon>Viruses</taxon>
        <taxon>Duplodnaviria</taxon>
        <taxon>Heunggongvirae</taxon>
        <taxon>Uroviricota</taxon>
        <taxon>Caudoviricetes</taxon>
        <taxon>Casadabanvirus</taxon>
        <taxon>Casadabanvirus AIIMSPaB1</taxon>
    </lineage>
</organism>
<feature type="region of interest" description="Disordered" evidence="1">
    <location>
        <begin position="186"/>
        <end position="211"/>
    </location>
</feature>
<name>A0A7T8C714_9CAUD</name>
<dbReference type="Proteomes" id="UP000596108">
    <property type="component" value="Segment"/>
</dbReference>
<protein>
    <submittedName>
        <fullName evidence="2">Uncharacterized protein</fullName>
    </submittedName>
</protein>